<evidence type="ECO:0000313" key="2">
    <source>
        <dbReference type="Proteomes" id="UP001060085"/>
    </source>
</evidence>
<protein>
    <submittedName>
        <fullName evidence="1">Uncharacterized protein</fullName>
    </submittedName>
</protein>
<dbReference type="EMBL" id="CM044706">
    <property type="protein sequence ID" value="KAI5656910.1"/>
    <property type="molecule type" value="Genomic_DNA"/>
</dbReference>
<keyword evidence="2" id="KW-1185">Reference proteome</keyword>
<proteinExistence type="predicted"/>
<reference evidence="2" key="1">
    <citation type="journal article" date="2023" name="Nat. Plants">
        <title>Single-cell RNA sequencing provides a high-resolution roadmap for understanding the multicellular compartmentation of specialized metabolism.</title>
        <authorList>
            <person name="Sun S."/>
            <person name="Shen X."/>
            <person name="Li Y."/>
            <person name="Li Y."/>
            <person name="Wang S."/>
            <person name="Li R."/>
            <person name="Zhang H."/>
            <person name="Shen G."/>
            <person name="Guo B."/>
            <person name="Wei J."/>
            <person name="Xu J."/>
            <person name="St-Pierre B."/>
            <person name="Chen S."/>
            <person name="Sun C."/>
        </authorList>
    </citation>
    <scope>NUCLEOTIDE SEQUENCE [LARGE SCALE GENOMIC DNA]</scope>
</reference>
<evidence type="ECO:0000313" key="1">
    <source>
        <dbReference type="EMBL" id="KAI5656910.1"/>
    </source>
</evidence>
<sequence length="463" mass="52358">MDMKRQVEFHVTLKKIENIPLSNLDLLLPPVNPSSVFCYKKPLDEAYTFERMVEILKKSLSKTLASFYALAGEMVQNKDGEPELLCNNRGLDFAEAYADVELIDLNFYSPDECFRGKLVPAGKTGLLAVQVTELKCEGVVVAFTVDHRLTDAYSANMFTLSWVEVAKGNNPLLIPSFGRSSLLSPHHHHHHHHHPGHYDSTVSQLYLPISSLPPPPPADLIHDDELEAISRVYYINADEINNLQLLANKNNSEYKRTKLEAFSGFLWKIIASNNIYKNKVCRLGIVVDGRSRLAGDDEKSAKLMASHYGNVLSIPFGEKKCEELQEKTLNWIANQIHEFLECAVTKAHFHELIDWVEARRPKPAMTKIYTTKVREEGSAVVVSSGQRFPVAKMDFGWGSSAFSSYYFPWGGQSGYVVPMPSPKGNGDWVVYMHLLREQLDYIETCEASRHLFNPLTSTYLNLF</sequence>
<dbReference type="Proteomes" id="UP001060085">
    <property type="component" value="Linkage Group LG06"/>
</dbReference>
<name>A0ACC0A941_CATRO</name>
<gene>
    <name evidence="1" type="ORF">M9H77_25703</name>
</gene>
<accession>A0ACC0A941</accession>
<organism evidence="1 2">
    <name type="scientific">Catharanthus roseus</name>
    <name type="common">Madagascar periwinkle</name>
    <name type="synonym">Vinca rosea</name>
    <dbReference type="NCBI Taxonomy" id="4058"/>
    <lineage>
        <taxon>Eukaryota</taxon>
        <taxon>Viridiplantae</taxon>
        <taxon>Streptophyta</taxon>
        <taxon>Embryophyta</taxon>
        <taxon>Tracheophyta</taxon>
        <taxon>Spermatophyta</taxon>
        <taxon>Magnoliopsida</taxon>
        <taxon>eudicotyledons</taxon>
        <taxon>Gunneridae</taxon>
        <taxon>Pentapetalae</taxon>
        <taxon>asterids</taxon>
        <taxon>lamiids</taxon>
        <taxon>Gentianales</taxon>
        <taxon>Apocynaceae</taxon>
        <taxon>Rauvolfioideae</taxon>
        <taxon>Vinceae</taxon>
        <taxon>Catharanthinae</taxon>
        <taxon>Catharanthus</taxon>
    </lineage>
</organism>
<comment type="caution">
    <text evidence="1">The sequence shown here is derived from an EMBL/GenBank/DDBJ whole genome shotgun (WGS) entry which is preliminary data.</text>
</comment>